<feature type="region of interest" description="Disordered" evidence="2">
    <location>
        <begin position="558"/>
        <end position="604"/>
    </location>
</feature>
<organism evidence="5 6">
    <name type="scientific">Corynebacterium otitidis ATCC 51513</name>
    <dbReference type="NCBI Taxonomy" id="883169"/>
    <lineage>
        <taxon>Bacteria</taxon>
        <taxon>Bacillati</taxon>
        <taxon>Actinomycetota</taxon>
        <taxon>Actinomycetes</taxon>
        <taxon>Mycobacteriales</taxon>
        <taxon>Corynebacteriaceae</taxon>
        <taxon>Corynebacterium</taxon>
    </lineage>
</organism>
<keyword evidence="1" id="KW-0175">Coiled coil</keyword>
<keyword evidence="3" id="KW-0812">Transmembrane</keyword>
<feature type="compositionally biased region" description="Basic and acidic residues" evidence="2">
    <location>
        <begin position="558"/>
        <end position="568"/>
    </location>
</feature>
<evidence type="ECO:0000259" key="4">
    <source>
        <dbReference type="Pfam" id="PF04536"/>
    </source>
</evidence>
<dbReference type="RefSeq" id="WP_004600322.1">
    <property type="nucleotide sequence ID" value="NZ_JH815192.1"/>
</dbReference>
<evidence type="ECO:0000313" key="6">
    <source>
        <dbReference type="Proteomes" id="UP000006078"/>
    </source>
</evidence>
<reference evidence="5 6" key="1">
    <citation type="submission" date="2012-08" db="EMBL/GenBank/DDBJ databases">
        <title>The Genome Sequence of Turicella otitidis ATCC 51513.</title>
        <authorList>
            <consortium name="The Broad Institute Genome Sequencing Platform"/>
            <person name="Earl A."/>
            <person name="Ward D."/>
            <person name="Feldgarden M."/>
            <person name="Gevers D."/>
            <person name="Huys G."/>
            <person name="Walker B."/>
            <person name="Young S.K."/>
            <person name="Zeng Q."/>
            <person name="Gargeya S."/>
            <person name="Fitzgerald M."/>
            <person name="Haas B."/>
            <person name="Abouelleil A."/>
            <person name="Alvarado L."/>
            <person name="Arachchi H.M."/>
            <person name="Berlin A.M."/>
            <person name="Chapman S.B."/>
            <person name="Goldberg J."/>
            <person name="Griggs A."/>
            <person name="Gujja S."/>
            <person name="Hansen M."/>
            <person name="Howarth C."/>
            <person name="Imamovic A."/>
            <person name="Larimer J."/>
            <person name="McCowen C."/>
            <person name="Montmayeur A."/>
            <person name="Murphy C."/>
            <person name="Neiman D."/>
            <person name="Pearson M."/>
            <person name="Priest M."/>
            <person name="Roberts A."/>
            <person name="Saif S."/>
            <person name="Shea T."/>
            <person name="Sisk P."/>
            <person name="Sykes S."/>
            <person name="Wortman J."/>
            <person name="Nusbaum C."/>
            <person name="Birren B."/>
        </authorList>
    </citation>
    <scope>NUCLEOTIDE SEQUENCE [LARGE SCALE GENOMIC DNA]</scope>
    <source>
        <strain evidence="5 6">ATCC 51513</strain>
    </source>
</reference>
<dbReference type="EMBL" id="AHAE01000024">
    <property type="protein sequence ID" value="EJZ82614.1"/>
    <property type="molecule type" value="Genomic_DNA"/>
</dbReference>
<dbReference type="Gene3D" id="3.10.310.50">
    <property type="match status" value="1"/>
</dbReference>
<feature type="transmembrane region" description="Helical" evidence="3">
    <location>
        <begin position="161"/>
        <end position="181"/>
    </location>
</feature>
<dbReference type="Proteomes" id="UP000006078">
    <property type="component" value="Unassembled WGS sequence"/>
</dbReference>
<evidence type="ECO:0000256" key="2">
    <source>
        <dbReference type="SAM" id="MobiDB-lite"/>
    </source>
</evidence>
<keyword evidence="3" id="KW-0472">Membrane</keyword>
<accession>K0YSX7</accession>
<feature type="coiled-coil region" evidence="1">
    <location>
        <begin position="490"/>
        <end position="535"/>
    </location>
</feature>
<comment type="caution">
    <text evidence="5">The sequence shown here is derived from an EMBL/GenBank/DDBJ whole genome shotgun (WGS) entry which is preliminary data.</text>
</comment>
<dbReference type="PATRIC" id="fig|883169.3.peg.406"/>
<gene>
    <name evidence="5" type="ORF">HMPREF9719_00432</name>
</gene>
<feature type="compositionally biased region" description="Basic and acidic residues" evidence="2">
    <location>
        <begin position="579"/>
        <end position="598"/>
    </location>
</feature>
<feature type="domain" description="TPM" evidence="4">
    <location>
        <begin position="40"/>
        <end position="151"/>
    </location>
</feature>
<proteinExistence type="predicted"/>
<dbReference type="Pfam" id="PF04536">
    <property type="entry name" value="TPM_phosphatase"/>
    <property type="match status" value="1"/>
</dbReference>
<protein>
    <recommendedName>
        <fullName evidence="4">TPM domain-containing protein</fullName>
    </recommendedName>
</protein>
<dbReference type="AlphaFoldDB" id="K0YSX7"/>
<evidence type="ECO:0000313" key="5">
    <source>
        <dbReference type="EMBL" id="EJZ82614.1"/>
    </source>
</evidence>
<dbReference type="HOGENOM" id="CLU_418319_0_0_11"/>
<dbReference type="OrthoDB" id="5105562at2"/>
<evidence type="ECO:0000256" key="1">
    <source>
        <dbReference type="SAM" id="Coils"/>
    </source>
</evidence>
<evidence type="ECO:0000256" key="3">
    <source>
        <dbReference type="SAM" id="Phobius"/>
    </source>
</evidence>
<sequence length="655" mass="69056">LTPAIAAEQPAAVLAQAPAEAAPDAAAAAANLEFSSTDIADEAGVLDPGTIEELQGQIDEFKADSGRALLIVFSNDLGSRNNEEISQAIMAEHGGSNTALLAVDVEHRIKAIAAGSQWSQSEGERLDEATAAPLAGDDFAGAARAFIDAAAGNSGGSGGGWGIVLGAGAIVVVGGGGLWLYSRRSGKKREENELEQARRVEPTDHARLVSQPRHALETLAEEAVVATDESIRLADEELRLARSEFGAERTRPFERAMERATTVMRRAYHTEERLGGPLEEGERKNMLAAIVSHCAEAQAELDKQAEAFKEMRGILLTADTKVSELTQRTIDVRSRLPRAEETLAALGEKHSAEALSSISDNVTLAAGSLDEAERHLEEARALADKPAGQQQGLVTAIRDGEHAVEVAGRMLAAIENADEDIHAAEDNLPDLIEEISGEIDEAAELRSKGHAIGTKANWDDLDRLVTEAKEALAGAHERGRSDPLRTMHELTELDSRIDDALDRVREKTADQARLLELYGKQARAARRAIQAAEDLVASRGRIVGRQPRAALEEAKRMLEDAEASRTDNPRQAIEQARGAAERADAARKGAQRDVDDYRRRHSSGGGGGGAFLAGMLVNGILSSGSRGGGFGGGGFSGGGGFGGGGGGGFSAGGRF</sequence>
<name>K0YSX7_9CORY</name>
<keyword evidence="3" id="KW-1133">Transmembrane helix</keyword>
<dbReference type="eggNOG" id="COG1511">
    <property type="taxonomic scope" value="Bacteria"/>
</dbReference>
<keyword evidence="6" id="KW-1185">Reference proteome</keyword>
<feature type="non-terminal residue" evidence="5">
    <location>
        <position position="1"/>
    </location>
</feature>
<dbReference type="InterPro" id="IPR007621">
    <property type="entry name" value="TPM_dom"/>
</dbReference>